<evidence type="ECO:0000313" key="2">
    <source>
        <dbReference type="Proteomes" id="UP000828941"/>
    </source>
</evidence>
<sequence>MAKHRNCVSFPVVLLALLYGSCAETEAEALLRWKQSLPEQRILNSWVSPGQSNSSTAAQSPCSWRGIKCDNISGSVTDINLASTGLTAAKSEATFQQASLERFETDPRGNPSICLGNPKDKG</sequence>
<keyword evidence="2" id="KW-1185">Reference proteome</keyword>
<protein>
    <submittedName>
        <fullName evidence="1">Uncharacterized protein</fullName>
    </submittedName>
</protein>
<dbReference type="EMBL" id="CM039432">
    <property type="protein sequence ID" value="KAI4332701.1"/>
    <property type="molecule type" value="Genomic_DNA"/>
</dbReference>
<accession>A0ACB9NBW5</accession>
<name>A0ACB9NBW5_BAUVA</name>
<dbReference type="Proteomes" id="UP000828941">
    <property type="component" value="Chromosome 7"/>
</dbReference>
<gene>
    <name evidence="1" type="ORF">L6164_017587</name>
</gene>
<proteinExistence type="predicted"/>
<organism evidence="1 2">
    <name type="scientific">Bauhinia variegata</name>
    <name type="common">Purple orchid tree</name>
    <name type="synonym">Phanera variegata</name>
    <dbReference type="NCBI Taxonomy" id="167791"/>
    <lineage>
        <taxon>Eukaryota</taxon>
        <taxon>Viridiplantae</taxon>
        <taxon>Streptophyta</taxon>
        <taxon>Embryophyta</taxon>
        <taxon>Tracheophyta</taxon>
        <taxon>Spermatophyta</taxon>
        <taxon>Magnoliopsida</taxon>
        <taxon>eudicotyledons</taxon>
        <taxon>Gunneridae</taxon>
        <taxon>Pentapetalae</taxon>
        <taxon>rosids</taxon>
        <taxon>fabids</taxon>
        <taxon>Fabales</taxon>
        <taxon>Fabaceae</taxon>
        <taxon>Cercidoideae</taxon>
        <taxon>Cercideae</taxon>
        <taxon>Bauhiniinae</taxon>
        <taxon>Bauhinia</taxon>
    </lineage>
</organism>
<comment type="caution">
    <text evidence="1">The sequence shown here is derived from an EMBL/GenBank/DDBJ whole genome shotgun (WGS) entry which is preliminary data.</text>
</comment>
<reference evidence="1 2" key="1">
    <citation type="journal article" date="2022" name="DNA Res.">
        <title>Chromosomal-level genome assembly of the orchid tree Bauhinia variegata (Leguminosae; Cercidoideae) supports the allotetraploid origin hypothesis of Bauhinia.</title>
        <authorList>
            <person name="Zhong Y."/>
            <person name="Chen Y."/>
            <person name="Zheng D."/>
            <person name="Pang J."/>
            <person name="Liu Y."/>
            <person name="Luo S."/>
            <person name="Meng S."/>
            <person name="Qian L."/>
            <person name="Wei D."/>
            <person name="Dai S."/>
            <person name="Zhou R."/>
        </authorList>
    </citation>
    <scope>NUCLEOTIDE SEQUENCE [LARGE SCALE GENOMIC DNA]</scope>
    <source>
        <strain evidence="1">BV-YZ2020</strain>
    </source>
</reference>
<evidence type="ECO:0000313" key="1">
    <source>
        <dbReference type="EMBL" id="KAI4332701.1"/>
    </source>
</evidence>